<keyword evidence="3 4" id="KW-0472">Membrane</keyword>
<keyword evidence="7" id="KW-1185">Reference proteome</keyword>
<name>A0A345C1S2_9BACI</name>
<dbReference type="GO" id="GO:0009847">
    <property type="term" value="P:spore germination"/>
    <property type="evidence" value="ECO:0007669"/>
    <property type="project" value="UniProtKB-UniRule"/>
</dbReference>
<dbReference type="PIRSF" id="PIRSF005690">
    <property type="entry name" value="GerBA"/>
    <property type="match status" value="1"/>
</dbReference>
<dbReference type="KEGG" id="rue:DT065_14885"/>
<keyword evidence="5" id="KW-1133">Transmembrane helix</keyword>
<comment type="subcellular location">
    <subcellularLocation>
        <location evidence="4">Cell membrane</location>
    </subcellularLocation>
    <subcellularLocation>
        <location evidence="1">Membrane</location>
        <topology evidence="1">Multi-pass membrane protein</topology>
    </subcellularLocation>
</comment>
<reference evidence="6 7" key="1">
    <citation type="journal article" date="2018" name="J. Microbiol.">
        <title>Salicibibacter kimchii gen. nov., sp. nov., a moderately halophilic and alkalitolerant bacterium in the family Bacillaceae, isolated from kimchi.</title>
        <authorList>
            <person name="Jang J.Y."/>
            <person name="Oh Y.J."/>
            <person name="Lim S.K."/>
            <person name="Park H.K."/>
            <person name="Lee C."/>
            <person name="Kim J.Y."/>
            <person name="Lee M.A."/>
            <person name="Choi H.J."/>
        </authorList>
    </citation>
    <scope>NUCLEOTIDE SEQUENCE [LARGE SCALE GENOMIC DNA]</scope>
    <source>
        <strain evidence="6 7">NKC1-1</strain>
    </source>
</reference>
<evidence type="ECO:0000256" key="3">
    <source>
        <dbReference type="ARBA" id="ARBA00023136"/>
    </source>
</evidence>
<organism evidence="6 7">
    <name type="scientific">Salicibibacter kimchii</name>
    <dbReference type="NCBI Taxonomy" id="2099786"/>
    <lineage>
        <taxon>Bacteria</taxon>
        <taxon>Bacillati</taxon>
        <taxon>Bacillota</taxon>
        <taxon>Bacilli</taxon>
        <taxon>Bacillales</taxon>
        <taxon>Bacillaceae</taxon>
        <taxon>Salicibibacter</taxon>
    </lineage>
</organism>
<evidence type="ECO:0000256" key="1">
    <source>
        <dbReference type="ARBA" id="ARBA00004141"/>
    </source>
</evidence>
<feature type="transmembrane region" description="Helical" evidence="5">
    <location>
        <begin position="410"/>
        <end position="431"/>
    </location>
</feature>
<dbReference type="OrthoDB" id="9772630at2"/>
<feature type="transmembrane region" description="Helical" evidence="5">
    <location>
        <begin position="380"/>
        <end position="398"/>
    </location>
</feature>
<keyword evidence="5" id="KW-0812">Transmembrane</keyword>
<evidence type="ECO:0000256" key="2">
    <source>
        <dbReference type="ARBA" id="ARBA00005278"/>
    </source>
</evidence>
<dbReference type="Pfam" id="PF03323">
    <property type="entry name" value="GerA"/>
    <property type="match status" value="1"/>
</dbReference>
<evidence type="ECO:0000256" key="4">
    <source>
        <dbReference type="PIRNR" id="PIRNR005690"/>
    </source>
</evidence>
<dbReference type="PANTHER" id="PTHR22550">
    <property type="entry name" value="SPORE GERMINATION PROTEIN"/>
    <property type="match status" value="1"/>
</dbReference>
<comment type="similarity">
    <text evidence="2 4">Belongs to the GerABKA family.</text>
</comment>
<dbReference type="InterPro" id="IPR004995">
    <property type="entry name" value="Spore_Ger"/>
</dbReference>
<evidence type="ECO:0000313" key="7">
    <source>
        <dbReference type="Proteomes" id="UP000252100"/>
    </source>
</evidence>
<dbReference type="AlphaFoldDB" id="A0A345C1S2"/>
<evidence type="ECO:0000256" key="5">
    <source>
        <dbReference type="SAM" id="Phobius"/>
    </source>
</evidence>
<accession>A0A345C1S2</accession>
<dbReference type="RefSeq" id="WP_114374712.1">
    <property type="nucleotide sequence ID" value="NZ_CP031092.1"/>
</dbReference>
<feature type="transmembrane region" description="Helical" evidence="5">
    <location>
        <begin position="356"/>
        <end position="374"/>
    </location>
</feature>
<protein>
    <submittedName>
        <fullName evidence="6">Spore germination protein</fullName>
    </submittedName>
</protein>
<dbReference type="Proteomes" id="UP000252100">
    <property type="component" value="Chromosome"/>
</dbReference>
<dbReference type="PANTHER" id="PTHR22550:SF5">
    <property type="entry name" value="LEUCINE ZIPPER PROTEIN 4"/>
    <property type="match status" value="1"/>
</dbReference>
<gene>
    <name evidence="6" type="ORF">DT065_14885</name>
</gene>
<evidence type="ECO:0000313" key="6">
    <source>
        <dbReference type="EMBL" id="AXF57153.1"/>
    </source>
</evidence>
<dbReference type="InterPro" id="IPR050768">
    <property type="entry name" value="UPF0353/GerABKA_families"/>
</dbReference>
<proteinExistence type="inferred from homology"/>
<sequence length="497" mass="57169">MFKWFQKEKINQRKKKTFQDILSTFRKSADFVSFRVSDESPFCFHYLETVVDERYVHDEALPYTKRKDIHTLTDLQRVIPLEETKILCKGHLIEEQLLRGHIMIQKKDENDKVLSLPAELIEERAIETPENEFTVVGPKEAFIESIDVNLNLIRKRLRTSDLVVEEMKVGRLSKSRVTILFIEGITNRQLVQTLRQRIQDVDYDEMVDISQISQFISDYPNSHIPQLLETERPERVTSALAEGKVAFMMDGSPQTTIGPTNFMEYFSSPDDHYMLWPLGSAFRLIRIVALLFSVHATSFYIAVTSYQHELIPDELLDTLIASRIEVPYPPIVEVMILELTVELLREAGARLPSRIGQTIGIVGGIVIGTAVVEASLASSVLLIMIGITALASFTAPIYKMGNTIRLIRFPFILFAQWFGIFGMAFCSALYLSHLFKLTSLGYPYLAPLYPLRVKDLRDVIIKMPIQKQQKRPTVLRPQKRKRFDVKQRKTIPKDIEE</sequence>
<dbReference type="GO" id="GO:0005886">
    <property type="term" value="C:plasma membrane"/>
    <property type="evidence" value="ECO:0007669"/>
    <property type="project" value="UniProtKB-SubCell"/>
</dbReference>
<dbReference type="EMBL" id="CP031092">
    <property type="protein sequence ID" value="AXF57153.1"/>
    <property type="molecule type" value="Genomic_DNA"/>
</dbReference>